<reference evidence="3 4" key="1">
    <citation type="submission" date="2023-01" db="EMBL/GenBank/DDBJ databases">
        <authorList>
            <person name="Whitehead M."/>
        </authorList>
    </citation>
    <scope>NUCLEOTIDE SEQUENCE [LARGE SCALE GENOMIC DNA]</scope>
</reference>
<dbReference type="AlphaFoldDB" id="A0AAV0XNC7"/>
<feature type="region of interest" description="Disordered" evidence="1">
    <location>
        <begin position="52"/>
        <end position="112"/>
    </location>
</feature>
<protein>
    <submittedName>
        <fullName evidence="3">Uncharacterized protein</fullName>
    </submittedName>
</protein>
<evidence type="ECO:0000256" key="1">
    <source>
        <dbReference type="SAM" id="MobiDB-lite"/>
    </source>
</evidence>
<evidence type="ECO:0000256" key="2">
    <source>
        <dbReference type="SAM" id="SignalP"/>
    </source>
</evidence>
<feature type="chain" id="PRO_5043931282" evidence="2">
    <location>
        <begin position="29"/>
        <end position="554"/>
    </location>
</feature>
<feature type="compositionally biased region" description="Basic and acidic residues" evidence="1">
    <location>
        <begin position="424"/>
        <end position="466"/>
    </location>
</feature>
<accession>A0AAV0XNC7</accession>
<feature type="region of interest" description="Disordered" evidence="1">
    <location>
        <begin position="399"/>
        <end position="523"/>
    </location>
</feature>
<gene>
    <name evidence="3" type="ORF">MEUPH1_LOCUS23848</name>
</gene>
<dbReference type="Proteomes" id="UP001160148">
    <property type="component" value="Unassembled WGS sequence"/>
</dbReference>
<feature type="compositionally biased region" description="Acidic residues" evidence="1">
    <location>
        <begin position="72"/>
        <end position="94"/>
    </location>
</feature>
<evidence type="ECO:0000313" key="4">
    <source>
        <dbReference type="Proteomes" id="UP001160148"/>
    </source>
</evidence>
<feature type="signal peptide" evidence="2">
    <location>
        <begin position="1"/>
        <end position="28"/>
    </location>
</feature>
<evidence type="ECO:0000313" key="3">
    <source>
        <dbReference type="EMBL" id="CAI6369631.1"/>
    </source>
</evidence>
<feature type="compositionally biased region" description="Basic and acidic residues" evidence="1">
    <location>
        <begin position="236"/>
        <end position="248"/>
    </location>
</feature>
<keyword evidence="2" id="KW-0732">Signal</keyword>
<proteinExistence type="predicted"/>
<comment type="caution">
    <text evidence="3">The sequence shown here is derived from an EMBL/GenBank/DDBJ whole genome shotgun (WGS) entry which is preliminary data.</text>
</comment>
<keyword evidence="4" id="KW-1185">Reference proteome</keyword>
<feature type="region of interest" description="Disordered" evidence="1">
    <location>
        <begin position="217"/>
        <end position="257"/>
    </location>
</feature>
<dbReference type="EMBL" id="CARXXK010000005">
    <property type="protein sequence ID" value="CAI6369631.1"/>
    <property type="molecule type" value="Genomic_DNA"/>
</dbReference>
<sequence length="554" mass="62256">MTTNGRRAGVVMLVAMWTALLWTCCADAAATAESNDWRPCRAAGHRRYDEDVHRNIGHGGPGYEDFTGGSSDNDDGGETGGETDDYNDDDDGGGSDEGYIRLPVDEKPKRGAVKQYEKKADLHRPAAPASYAADGALANGMRVDTTLLRGETIELPTYVNVPVTLKCRFQPVDGTADKFDTVVEAMYPGHRDAPPPPPSSHASRILKQLMGSVEGWRGVTHNSGRSVRRAPGNRFGRREWPAIGDDKVSVGSPKAQGDGSYNQAAWNIIARQRAAERMRRIHNSHQDFYWPEWFQEQSARLLQKRIDGHPVVVRKQSENQLIEDQEAEQDVYDHGFDDPQVAQVYDQQVDGHQAEQVDGQQAEQVLEQLQVDDPQVQQGYDQQVDGRQAEQGYDRQVEPQIYDLQQVENVDDSRQIESVDDSQQEERSYDSQQEERSYDSQQVERSDDSQQVERSDDSQQVERSDDSQQVERVQPELDGRHVERVKDRAAAEEVDDRRVQGGSLPVDGHQLQRDMKVTTTPETTTSVISDFAKFRKGIPVRTYLEHAYTTDSAQ</sequence>
<feature type="compositionally biased region" description="Basic and acidic residues" evidence="1">
    <location>
        <begin position="473"/>
        <end position="499"/>
    </location>
</feature>
<organism evidence="3 4">
    <name type="scientific">Macrosiphum euphorbiae</name>
    <name type="common">potato aphid</name>
    <dbReference type="NCBI Taxonomy" id="13131"/>
    <lineage>
        <taxon>Eukaryota</taxon>
        <taxon>Metazoa</taxon>
        <taxon>Ecdysozoa</taxon>
        <taxon>Arthropoda</taxon>
        <taxon>Hexapoda</taxon>
        <taxon>Insecta</taxon>
        <taxon>Pterygota</taxon>
        <taxon>Neoptera</taxon>
        <taxon>Paraneoptera</taxon>
        <taxon>Hemiptera</taxon>
        <taxon>Sternorrhyncha</taxon>
        <taxon>Aphidomorpha</taxon>
        <taxon>Aphidoidea</taxon>
        <taxon>Aphididae</taxon>
        <taxon>Macrosiphini</taxon>
        <taxon>Macrosiphum</taxon>
    </lineage>
</organism>
<feature type="compositionally biased region" description="Basic and acidic residues" evidence="1">
    <location>
        <begin position="103"/>
        <end position="112"/>
    </location>
</feature>
<name>A0AAV0XNC7_9HEMI</name>